<sequence>MTTSYVSYISAIPLEGEQPKLDRALCTHRFADLKATDLLSSALTRALEPVPLDEPRLFAPARRQSHSQLCSAALLTNDVRFMRTGNNVNTLYHSSEQTNGHVPFLPGDRCHRRPPFSRVKHVALDSNRDFVATLSLSRQITSRLIILSLAYPAGTSWRRHHFSGRGGGYFSPFFREGQPRRVLPLHTRCKRPLKNQYPCTIPYHTIGICNNTIYDK</sequence>
<evidence type="ECO:0000313" key="2">
    <source>
        <dbReference type="Proteomes" id="UP001430953"/>
    </source>
</evidence>
<accession>A0AAW2GTK3</accession>
<proteinExistence type="predicted"/>
<dbReference type="EMBL" id="JADYXP020000002">
    <property type="protein sequence ID" value="KAL0130559.1"/>
    <property type="molecule type" value="Genomic_DNA"/>
</dbReference>
<comment type="caution">
    <text evidence="1">The sequence shown here is derived from an EMBL/GenBank/DDBJ whole genome shotgun (WGS) entry which is preliminary data.</text>
</comment>
<keyword evidence="2" id="KW-1185">Reference proteome</keyword>
<organism evidence="1 2">
    <name type="scientific">Cardiocondyla obscurior</name>
    <dbReference type="NCBI Taxonomy" id="286306"/>
    <lineage>
        <taxon>Eukaryota</taxon>
        <taxon>Metazoa</taxon>
        <taxon>Ecdysozoa</taxon>
        <taxon>Arthropoda</taxon>
        <taxon>Hexapoda</taxon>
        <taxon>Insecta</taxon>
        <taxon>Pterygota</taxon>
        <taxon>Neoptera</taxon>
        <taxon>Endopterygota</taxon>
        <taxon>Hymenoptera</taxon>
        <taxon>Apocrita</taxon>
        <taxon>Aculeata</taxon>
        <taxon>Formicoidea</taxon>
        <taxon>Formicidae</taxon>
        <taxon>Myrmicinae</taxon>
        <taxon>Cardiocondyla</taxon>
    </lineage>
</organism>
<dbReference type="Proteomes" id="UP001430953">
    <property type="component" value="Unassembled WGS sequence"/>
</dbReference>
<name>A0AAW2GTK3_9HYME</name>
<protein>
    <submittedName>
        <fullName evidence="1">Uncharacterized protein</fullName>
    </submittedName>
</protein>
<gene>
    <name evidence="1" type="ORF">PUN28_002300</name>
</gene>
<dbReference type="AlphaFoldDB" id="A0AAW2GTK3"/>
<evidence type="ECO:0000313" key="1">
    <source>
        <dbReference type="EMBL" id="KAL0130559.1"/>
    </source>
</evidence>
<reference evidence="1 2" key="1">
    <citation type="submission" date="2023-03" db="EMBL/GenBank/DDBJ databases">
        <title>High recombination rates correlate with genetic variation in Cardiocondyla obscurior ants.</title>
        <authorList>
            <person name="Errbii M."/>
        </authorList>
    </citation>
    <scope>NUCLEOTIDE SEQUENCE [LARGE SCALE GENOMIC DNA]</scope>
    <source>
        <strain evidence="1">Alpha-2009</strain>
        <tissue evidence="1">Whole body</tissue>
    </source>
</reference>